<proteinExistence type="predicted"/>
<feature type="domain" description="Response regulatory" evidence="2">
    <location>
        <begin position="9"/>
        <end position="125"/>
    </location>
</feature>
<dbReference type="InterPro" id="IPR001633">
    <property type="entry name" value="EAL_dom"/>
</dbReference>
<dbReference type="OrthoDB" id="9804951at2"/>
<dbReference type="SUPFAM" id="SSF55073">
    <property type="entry name" value="Nucleotide cyclase"/>
    <property type="match status" value="1"/>
</dbReference>
<dbReference type="Proteomes" id="UP000305881">
    <property type="component" value="Chromosome"/>
</dbReference>
<evidence type="ECO:0000313" key="6">
    <source>
        <dbReference type="Proteomes" id="UP000305881"/>
    </source>
</evidence>
<dbReference type="CDD" id="cd00156">
    <property type="entry name" value="REC"/>
    <property type="match status" value="1"/>
</dbReference>
<dbReference type="CDD" id="cd01948">
    <property type="entry name" value="EAL"/>
    <property type="match status" value="1"/>
</dbReference>
<dbReference type="AlphaFoldDB" id="A0A4P9USK6"/>
<feature type="domain" description="EAL" evidence="3">
    <location>
        <begin position="312"/>
        <end position="567"/>
    </location>
</feature>
<dbReference type="Gene3D" id="3.40.50.2300">
    <property type="match status" value="1"/>
</dbReference>
<dbReference type="KEGG" id="mbur:EQU24_21455"/>
<dbReference type="Gene3D" id="3.30.70.270">
    <property type="match status" value="1"/>
</dbReference>
<dbReference type="InterPro" id="IPR011006">
    <property type="entry name" value="CheY-like_superfamily"/>
</dbReference>
<reference evidence="6" key="1">
    <citation type="journal article" date="2019" name="J. Bacteriol.">
        <title>A Mutagenic Screen Identifies a TonB-Dependent Receptor Required for the Lanthanide Metal Switch in the Type I Methanotroph 'Methylotuvimicrobium buryatense' 5GB1C.</title>
        <authorList>
            <person name="Groom J.D."/>
            <person name="Ford S.M."/>
            <person name="Pesesky M.W."/>
            <person name="Lidstrom M.E."/>
        </authorList>
    </citation>
    <scope>NUCLEOTIDE SEQUENCE [LARGE SCALE GENOMIC DNA]</scope>
    <source>
        <strain evidence="6">5GB1C</strain>
    </source>
</reference>
<keyword evidence="6" id="KW-1185">Reference proteome</keyword>
<dbReference type="InterPro" id="IPR000160">
    <property type="entry name" value="GGDEF_dom"/>
</dbReference>
<dbReference type="PANTHER" id="PTHR33121">
    <property type="entry name" value="CYCLIC DI-GMP PHOSPHODIESTERASE PDEF"/>
    <property type="match status" value="1"/>
</dbReference>
<dbReference type="Pfam" id="PF00072">
    <property type="entry name" value="Response_reg"/>
    <property type="match status" value="1"/>
</dbReference>
<dbReference type="SMART" id="SM00052">
    <property type="entry name" value="EAL"/>
    <property type="match status" value="1"/>
</dbReference>
<dbReference type="PROSITE" id="PS50887">
    <property type="entry name" value="GGDEF"/>
    <property type="match status" value="1"/>
</dbReference>
<dbReference type="Gene3D" id="3.20.20.450">
    <property type="entry name" value="EAL domain"/>
    <property type="match status" value="1"/>
</dbReference>
<evidence type="ECO:0000259" key="3">
    <source>
        <dbReference type="PROSITE" id="PS50883"/>
    </source>
</evidence>
<dbReference type="PROSITE" id="PS50883">
    <property type="entry name" value="EAL"/>
    <property type="match status" value="1"/>
</dbReference>
<dbReference type="InterPro" id="IPR043128">
    <property type="entry name" value="Rev_trsase/Diguanyl_cyclase"/>
</dbReference>
<dbReference type="EMBL" id="CP035467">
    <property type="protein sequence ID" value="QCW84518.1"/>
    <property type="molecule type" value="Genomic_DNA"/>
</dbReference>
<organism evidence="5 6">
    <name type="scientific">Methylotuvimicrobium buryatense</name>
    <name type="common">Methylomicrobium buryatense</name>
    <dbReference type="NCBI Taxonomy" id="95641"/>
    <lineage>
        <taxon>Bacteria</taxon>
        <taxon>Pseudomonadati</taxon>
        <taxon>Pseudomonadota</taxon>
        <taxon>Gammaproteobacteria</taxon>
        <taxon>Methylococcales</taxon>
        <taxon>Methylococcaceae</taxon>
        <taxon>Methylotuvimicrobium</taxon>
    </lineage>
</organism>
<evidence type="ECO:0000313" key="5">
    <source>
        <dbReference type="EMBL" id="QCW84518.1"/>
    </source>
</evidence>
<name>A0A4P9USK6_METBY</name>
<sequence length="570" mass="64132">MNCETKQLNLLFVEDNADDCELLSYQFHNAGYQLNYERVDNPESFQQALTINQWHAVLCDHNMPCFDLMSALNILNQTGLDIPLIIVSGSITDEIMIEAMQAGAQDFIRKGDFARLLPVIERELREFSIRDGLRKAKANIHRLVNYDNYTGLPNREHLLENLRMISAKTNQEMPFSLVLFRLNRLPQSRFTIGNGLYQDLVKTVSERISSLLKDDAYMISHNCLAVIAHNIRIDVLQKTLLDLLDIFSQPFSLDGQIVFADISVGVNTYPNGGSTGEELLLGAEIALEHTDTYGVKPLIFYSSEMNSGLHDRYLLESDIHRALASKQFHILYQPQIDIASRKIIGAEALLRWHHPTLGIVSPLKFIPLLERTGLIVPVGNWVIQESCRQAKQWLDQIGLPIKVAVNLSVIQFYKSGLLESVKRALDDSGLPPHCLDLEITENIAICHEDATLRIMSHLKNMGLSLSMDDFGTGYSSLAYLQRYPIDLLKIDQSFVRTIESPQSRQADMLRAIIGLGRNLDLEVLAEGIETEQQAELVLQSGCSYGQGYLFSKPIQGNFVSNEILRSVAAS</sequence>
<dbReference type="Pfam" id="PF00563">
    <property type="entry name" value="EAL"/>
    <property type="match status" value="1"/>
</dbReference>
<dbReference type="SUPFAM" id="SSF141868">
    <property type="entry name" value="EAL domain-like"/>
    <property type="match status" value="1"/>
</dbReference>
<feature type="modified residue" description="4-aspartylphosphate" evidence="1">
    <location>
        <position position="60"/>
    </location>
</feature>
<dbReference type="GO" id="GO:0071111">
    <property type="term" value="F:cyclic-guanylate-specific phosphodiesterase activity"/>
    <property type="evidence" value="ECO:0007669"/>
    <property type="project" value="InterPro"/>
</dbReference>
<dbReference type="SMART" id="SM00267">
    <property type="entry name" value="GGDEF"/>
    <property type="match status" value="1"/>
</dbReference>
<keyword evidence="1" id="KW-0597">Phosphoprotein</keyword>
<dbReference type="InterPro" id="IPR050706">
    <property type="entry name" value="Cyclic-di-GMP_PDE-like"/>
</dbReference>
<dbReference type="GO" id="GO:0000160">
    <property type="term" value="P:phosphorelay signal transduction system"/>
    <property type="evidence" value="ECO:0007669"/>
    <property type="project" value="InterPro"/>
</dbReference>
<dbReference type="SUPFAM" id="SSF52172">
    <property type="entry name" value="CheY-like"/>
    <property type="match status" value="1"/>
</dbReference>
<dbReference type="InterPro" id="IPR035919">
    <property type="entry name" value="EAL_sf"/>
</dbReference>
<protein>
    <submittedName>
        <fullName evidence="5">EAL domain-containing response regulator</fullName>
    </submittedName>
</protein>
<feature type="domain" description="GGDEF" evidence="4">
    <location>
        <begin position="173"/>
        <end position="303"/>
    </location>
</feature>
<evidence type="ECO:0000259" key="2">
    <source>
        <dbReference type="PROSITE" id="PS50110"/>
    </source>
</evidence>
<gene>
    <name evidence="5" type="ORF">EQU24_21455</name>
</gene>
<evidence type="ECO:0000259" key="4">
    <source>
        <dbReference type="PROSITE" id="PS50887"/>
    </source>
</evidence>
<dbReference type="STRING" id="675511.GCA_000341735_03137"/>
<dbReference type="InterPro" id="IPR029787">
    <property type="entry name" value="Nucleotide_cyclase"/>
</dbReference>
<dbReference type="Pfam" id="PF00990">
    <property type="entry name" value="GGDEF"/>
    <property type="match status" value="1"/>
</dbReference>
<dbReference type="SMART" id="SM00448">
    <property type="entry name" value="REC"/>
    <property type="match status" value="1"/>
</dbReference>
<dbReference type="RefSeq" id="WP_017841592.1">
    <property type="nucleotide sequence ID" value="NZ_CP035467.1"/>
</dbReference>
<dbReference type="PROSITE" id="PS50110">
    <property type="entry name" value="RESPONSE_REGULATORY"/>
    <property type="match status" value="1"/>
</dbReference>
<dbReference type="InterPro" id="IPR001789">
    <property type="entry name" value="Sig_transdc_resp-reg_receiver"/>
</dbReference>
<dbReference type="PANTHER" id="PTHR33121:SF71">
    <property type="entry name" value="OXYGEN SENSOR PROTEIN DOSP"/>
    <property type="match status" value="1"/>
</dbReference>
<accession>A0A4P9USK6</accession>
<evidence type="ECO:0000256" key="1">
    <source>
        <dbReference type="PROSITE-ProRule" id="PRU00169"/>
    </source>
</evidence>